<dbReference type="PANTHER" id="PTHR21310">
    <property type="entry name" value="AMINOGLYCOSIDE PHOSPHOTRANSFERASE-RELATED-RELATED"/>
    <property type="match status" value="1"/>
</dbReference>
<dbReference type="SUPFAM" id="SSF56112">
    <property type="entry name" value="Protein kinase-like (PK-like)"/>
    <property type="match status" value="1"/>
</dbReference>
<dbReference type="InterPro" id="IPR002575">
    <property type="entry name" value="Aminoglycoside_PTrfase"/>
</dbReference>
<name>A0AAN7CKM9_9PEZI</name>
<proteinExistence type="predicted"/>
<keyword evidence="3" id="KW-1185">Reference proteome</keyword>
<dbReference type="AlphaFoldDB" id="A0AAN7CKM9"/>
<reference evidence="2" key="1">
    <citation type="journal article" date="2023" name="Mol. Phylogenet. Evol.">
        <title>Genome-scale phylogeny and comparative genomics of the fungal order Sordariales.</title>
        <authorList>
            <person name="Hensen N."/>
            <person name="Bonometti L."/>
            <person name="Westerberg I."/>
            <person name="Brannstrom I.O."/>
            <person name="Guillou S."/>
            <person name="Cros-Aarteil S."/>
            <person name="Calhoun S."/>
            <person name="Haridas S."/>
            <person name="Kuo A."/>
            <person name="Mondo S."/>
            <person name="Pangilinan J."/>
            <person name="Riley R."/>
            <person name="LaButti K."/>
            <person name="Andreopoulos B."/>
            <person name="Lipzen A."/>
            <person name="Chen C."/>
            <person name="Yan M."/>
            <person name="Daum C."/>
            <person name="Ng V."/>
            <person name="Clum A."/>
            <person name="Steindorff A."/>
            <person name="Ohm R.A."/>
            <person name="Martin F."/>
            <person name="Silar P."/>
            <person name="Natvig D.O."/>
            <person name="Lalanne C."/>
            <person name="Gautier V."/>
            <person name="Ament-Velasquez S.L."/>
            <person name="Kruys A."/>
            <person name="Hutchinson M.I."/>
            <person name="Powell A.J."/>
            <person name="Barry K."/>
            <person name="Miller A.N."/>
            <person name="Grigoriev I.V."/>
            <person name="Debuchy R."/>
            <person name="Gladieux P."/>
            <person name="Hiltunen Thoren M."/>
            <person name="Johannesson H."/>
        </authorList>
    </citation>
    <scope>NUCLEOTIDE SEQUENCE</scope>
    <source>
        <strain evidence="2">CBS 532.94</strain>
    </source>
</reference>
<dbReference type="InterPro" id="IPR011009">
    <property type="entry name" value="Kinase-like_dom_sf"/>
</dbReference>
<dbReference type="InterPro" id="IPR051678">
    <property type="entry name" value="AGP_Transferase"/>
</dbReference>
<reference evidence="2" key="2">
    <citation type="submission" date="2023-05" db="EMBL/GenBank/DDBJ databases">
        <authorList>
            <consortium name="Lawrence Berkeley National Laboratory"/>
            <person name="Steindorff A."/>
            <person name="Hensen N."/>
            <person name="Bonometti L."/>
            <person name="Westerberg I."/>
            <person name="Brannstrom I.O."/>
            <person name="Guillou S."/>
            <person name="Cros-Aarteil S."/>
            <person name="Calhoun S."/>
            <person name="Haridas S."/>
            <person name="Kuo A."/>
            <person name="Mondo S."/>
            <person name="Pangilinan J."/>
            <person name="Riley R."/>
            <person name="Labutti K."/>
            <person name="Andreopoulos B."/>
            <person name="Lipzen A."/>
            <person name="Chen C."/>
            <person name="Yanf M."/>
            <person name="Daum C."/>
            <person name="Ng V."/>
            <person name="Clum A."/>
            <person name="Ohm R."/>
            <person name="Martin F."/>
            <person name="Silar P."/>
            <person name="Natvig D."/>
            <person name="Lalanne C."/>
            <person name="Gautier V."/>
            <person name="Ament-Velasquez S.L."/>
            <person name="Kruys A."/>
            <person name="Hutchinson M.I."/>
            <person name="Powell A.J."/>
            <person name="Barry K."/>
            <person name="Miller A.N."/>
            <person name="Grigoriev I.V."/>
            <person name="Debuchy R."/>
            <person name="Gladieux P."/>
            <person name="Thoren M.H."/>
            <person name="Johannesson H."/>
        </authorList>
    </citation>
    <scope>NUCLEOTIDE SEQUENCE</scope>
    <source>
        <strain evidence="2">CBS 532.94</strain>
    </source>
</reference>
<feature type="domain" description="Aminoglycoside phosphotransferase" evidence="1">
    <location>
        <begin position="71"/>
        <end position="331"/>
    </location>
</feature>
<sequence>MAPSFEEFDETAWDYGEEVFDKWREGLYDKDLYYAIVKKVVKHHMGEALEICRPQPGGKKGGKEGPGALIRFPMPAYFQYAEERLMAEVAAMRYISENTTIPIPFPIHYGMKQESPGGLGPFIIMDWVENAGDLVDVVNKPGLTIADVPMLDPNIDEEKLERVYYEMADIVLQLSLCEFPALGPLNFLGGDDLNDPEVLTRPLSINISQLANFARVPHFHLPPLSKTFKTSSEYYRALADMHLQQLSFQRNQAIESADDCRKKYIARQLFRRLAAEGRLANPEFDHGPFKLWCDDFRPANVLVKKDGKIAAAIDWEFTYAALADFSFAPPWWLLLQAPDDWRAGLDDWVANYEPKLALFLRALEKKEKEFIEQGRLQESDILLSTRMRKSWETGHFWVTYAARRTWAFDAIYWRFLDEKFFGKNWSGDFLERLKLLPPEQVDAMESFVERKLKEKEEKTIVDWYEPGAEAKLPPDILGRQGQ</sequence>
<evidence type="ECO:0000313" key="2">
    <source>
        <dbReference type="EMBL" id="KAK4242782.1"/>
    </source>
</evidence>
<evidence type="ECO:0000259" key="1">
    <source>
        <dbReference type="Pfam" id="PF01636"/>
    </source>
</evidence>
<gene>
    <name evidence="2" type="ORF">C8A03DRAFT_39941</name>
</gene>
<dbReference type="Gene3D" id="3.90.1200.10">
    <property type="match status" value="1"/>
</dbReference>
<comment type="caution">
    <text evidence="2">The sequence shown here is derived from an EMBL/GenBank/DDBJ whole genome shotgun (WGS) entry which is preliminary data.</text>
</comment>
<organism evidence="2 3">
    <name type="scientific">Achaetomium macrosporum</name>
    <dbReference type="NCBI Taxonomy" id="79813"/>
    <lineage>
        <taxon>Eukaryota</taxon>
        <taxon>Fungi</taxon>
        <taxon>Dikarya</taxon>
        <taxon>Ascomycota</taxon>
        <taxon>Pezizomycotina</taxon>
        <taxon>Sordariomycetes</taxon>
        <taxon>Sordariomycetidae</taxon>
        <taxon>Sordariales</taxon>
        <taxon>Chaetomiaceae</taxon>
        <taxon>Achaetomium</taxon>
    </lineage>
</organism>
<dbReference type="PANTHER" id="PTHR21310:SF37">
    <property type="entry name" value="AMINOGLYCOSIDE PHOSPHOTRANSFERASE DOMAIN-CONTAINING PROTEIN"/>
    <property type="match status" value="1"/>
</dbReference>
<dbReference type="EMBL" id="MU860004">
    <property type="protein sequence ID" value="KAK4242782.1"/>
    <property type="molecule type" value="Genomic_DNA"/>
</dbReference>
<dbReference type="Proteomes" id="UP001303760">
    <property type="component" value="Unassembled WGS sequence"/>
</dbReference>
<protein>
    <recommendedName>
        <fullName evidence="1">Aminoglycoside phosphotransferase domain-containing protein</fullName>
    </recommendedName>
</protein>
<accession>A0AAN7CKM9</accession>
<dbReference type="Pfam" id="PF01636">
    <property type="entry name" value="APH"/>
    <property type="match status" value="1"/>
</dbReference>
<evidence type="ECO:0000313" key="3">
    <source>
        <dbReference type="Proteomes" id="UP001303760"/>
    </source>
</evidence>